<comment type="caution">
    <text evidence="2">The sequence shown here is derived from an EMBL/GenBank/DDBJ whole genome shotgun (WGS) entry which is preliminary data.</text>
</comment>
<dbReference type="Gene3D" id="1.10.260.40">
    <property type="entry name" value="lambda repressor-like DNA-binding domains"/>
    <property type="match status" value="1"/>
</dbReference>
<protein>
    <recommendedName>
        <fullName evidence="1">HTH cro/C1-type domain-containing protein</fullName>
    </recommendedName>
</protein>
<proteinExistence type="predicted"/>
<feature type="domain" description="HTH cro/C1-type" evidence="1">
    <location>
        <begin position="10"/>
        <end position="64"/>
    </location>
</feature>
<dbReference type="SMART" id="SM00530">
    <property type="entry name" value="HTH_XRE"/>
    <property type="match status" value="1"/>
</dbReference>
<organism evidence="2 3">
    <name type="scientific">Ravibacter arvi</name>
    <dbReference type="NCBI Taxonomy" id="2051041"/>
    <lineage>
        <taxon>Bacteria</taxon>
        <taxon>Pseudomonadati</taxon>
        <taxon>Bacteroidota</taxon>
        <taxon>Cytophagia</taxon>
        <taxon>Cytophagales</taxon>
        <taxon>Spirosomataceae</taxon>
        <taxon>Ravibacter</taxon>
    </lineage>
</organism>
<dbReference type="SUPFAM" id="SSF141571">
    <property type="entry name" value="Pentapeptide repeat-like"/>
    <property type="match status" value="1"/>
</dbReference>
<reference evidence="3" key="1">
    <citation type="journal article" date="2019" name="Int. J. Syst. Evol. Microbiol.">
        <title>The Global Catalogue of Microorganisms (GCM) 10K type strain sequencing project: providing services to taxonomists for standard genome sequencing and annotation.</title>
        <authorList>
            <consortium name="The Broad Institute Genomics Platform"/>
            <consortium name="The Broad Institute Genome Sequencing Center for Infectious Disease"/>
            <person name="Wu L."/>
            <person name="Ma J."/>
        </authorList>
    </citation>
    <scope>NUCLEOTIDE SEQUENCE [LARGE SCALE GENOMIC DNA]</scope>
    <source>
        <strain evidence="3">JCM 31920</strain>
    </source>
</reference>
<dbReference type="PANTHER" id="PTHR14136">
    <property type="entry name" value="BTB_POZ DOMAIN-CONTAINING PROTEIN KCTD9"/>
    <property type="match status" value="1"/>
</dbReference>
<keyword evidence="3" id="KW-1185">Reference proteome</keyword>
<dbReference type="Pfam" id="PF13599">
    <property type="entry name" value="Pentapeptide_4"/>
    <property type="match status" value="2"/>
</dbReference>
<dbReference type="Pfam" id="PF01381">
    <property type="entry name" value="HTH_3"/>
    <property type="match status" value="1"/>
</dbReference>
<evidence type="ECO:0000259" key="1">
    <source>
        <dbReference type="PROSITE" id="PS50943"/>
    </source>
</evidence>
<dbReference type="InterPro" id="IPR051082">
    <property type="entry name" value="Pentapeptide-BTB/POZ_domain"/>
</dbReference>
<dbReference type="Proteomes" id="UP001501508">
    <property type="component" value="Unassembled WGS sequence"/>
</dbReference>
<evidence type="ECO:0000313" key="3">
    <source>
        <dbReference type="Proteomes" id="UP001501508"/>
    </source>
</evidence>
<dbReference type="CDD" id="cd00093">
    <property type="entry name" value="HTH_XRE"/>
    <property type="match status" value="1"/>
</dbReference>
<evidence type="ECO:0000313" key="2">
    <source>
        <dbReference type="EMBL" id="GAA4430586.1"/>
    </source>
</evidence>
<accession>A0ABP8LK53</accession>
<dbReference type="Gene3D" id="2.160.20.80">
    <property type="entry name" value="E3 ubiquitin-protein ligase SopA"/>
    <property type="match status" value="2"/>
</dbReference>
<dbReference type="InterPro" id="IPR010982">
    <property type="entry name" value="Lambda_DNA-bd_dom_sf"/>
</dbReference>
<dbReference type="RefSeq" id="WP_345025915.1">
    <property type="nucleotide sequence ID" value="NZ_BAABEY010000001.1"/>
</dbReference>
<dbReference type="InterPro" id="IPR001646">
    <property type="entry name" value="5peptide_repeat"/>
</dbReference>
<dbReference type="EMBL" id="BAABEY010000001">
    <property type="protein sequence ID" value="GAA4430586.1"/>
    <property type="molecule type" value="Genomic_DNA"/>
</dbReference>
<dbReference type="PROSITE" id="PS50943">
    <property type="entry name" value="HTH_CROC1"/>
    <property type="match status" value="1"/>
</dbReference>
<dbReference type="InterPro" id="IPR001387">
    <property type="entry name" value="Cro/C1-type_HTH"/>
</dbReference>
<sequence length="309" mass="33331">MESKVIGEKIAKARKEKNMSQAQLALQIFISPQAVGKWERGESMPDITTFDRLAEILGVDLNYFSEKAPSMTAGISNVSVPASQPASVMENAAGSNDRQVLINLTAADLQESDFAGVVLREGKFKASSLRGADFSNADLTGSSFDATDAREANFNGANLTECTFSGTDLNGVSFGKSVLVRTTLNMSGQGAKFVDANLVDVKLVKTDLRKAIFQNCTFMGVDFSYCDLRGIDFNGQTFDGVRFDKSALNDVSFKGATLRNVSFTVPFSLTNKSHLALKTIDFDGATMDKLTYLALKGLMVVDLSNVTIL</sequence>
<dbReference type="SUPFAM" id="SSF47413">
    <property type="entry name" value="lambda repressor-like DNA-binding domains"/>
    <property type="match status" value="1"/>
</dbReference>
<name>A0ABP8LK53_9BACT</name>
<gene>
    <name evidence="2" type="ORF">GCM10023091_00030</name>
</gene>
<dbReference type="PANTHER" id="PTHR14136:SF21">
    <property type="entry name" value="BTB DOMAIN-CONTAINING PROTEIN"/>
    <property type="match status" value="1"/>
</dbReference>